<organism evidence="2 3">
    <name type="scientific">Dibothriocephalus latus</name>
    <name type="common">Fish tapeworm</name>
    <name type="synonym">Diphyllobothrium latum</name>
    <dbReference type="NCBI Taxonomy" id="60516"/>
    <lineage>
        <taxon>Eukaryota</taxon>
        <taxon>Metazoa</taxon>
        <taxon>Spiralia</taxon>
        <taxon>Lophotrochozoa</taxon>
        <taxon>Platyhelminthes</taxon>
        <taxon>Cestoda</taxon>
        <taxon>Eucestoda</taxon>
        <taxon>Diphyllobothriidea</taxon>
        <taxon>Diphyllobothriidae</taxon>
        <taxon>Dibothriocephalus</taxon>
    </lineage>
</organism>
<evidence type="ECO:0000256" key="1">
    <source>
        <dbReference type="SAM" id="Coils"/>
    </source>
</evidence>
<dbReference type="OrthoDB" id="3549872at2759"/>
<accession>A0A3P7P6Q3</accession>
<keyword evidence="1" id="KW-0175">Coiled coil</keyword>
<keyword evidence="3" id="KW-1185">Reference proteome</keyword>
<feature type="coiled-coil region" evidence="1">
    <location>
        <begin position="19"/>
        <end position="130"/>
    </location>
</feature>
<gene>
    <name evidence="2" type="ORF">DILT_LOCUS11880</name>
</gene>
<name>A0A3P7P6Q3_DIBLA</name>
<evidence type="ECO:0000313" key="3">
    <source>
        <dbReference type="Proteomes" id="UP000281553"/>
    </source>
</evidence>
<proteinExistence type="predicted"/>
<dbReference type="AlphaFoldDB" id="A0A3P7P6Q3"/>
<protein>
    <submittedName>
        <fullName evidence="2">Uncharacterized protein</fullName>
    </submittedName>
</protein>
<dbReference type="EMBL" id="UYRU01064489">
    <property type="protein sequence ID" value="VDN16049.1"/>
    <property type="molecule type" value="Genomic_DNA"/>
</dbReference>
<reference evidence="2 3" key="1">
    <citation type="submission" date="2018-11" db="EMBL/GenBank/DDBJ databases">
        <authorList>
            <consortium name="Pathogen Informatics"/>
        </authorList>
    </citation>
    <scope>NUCLEOTIDE SEQUENCE [LARGE SCALE GENOMIC DNA]</scope>
</reference>
<evidence type="ECO:0000313" key="2">
    <source>
        <dbReference type="EMBL" id="VDN16049.1"/>
    </source>
</evidence>
<dbReference type="Proteomes" id="UP000281553">
    <property type="component" value="Unassembled WGS sequence"/>
</dbReference>
<sequence length="144" mass="17238">MLHEFCLSLEEKNILERSRVTTLEQLASIQNEMEQLRQLLQATSRERDELAEQRDEKRLAYESETRETARLQRLLEQAESRSSQLREKITEMQDLQRKTQMEKDVLGHEKSEVLDRAEKAEQKLMELDKKMANDNFYVCRESYN</sequence>